<keyword evidence="7" id="KW-0449">Lipoprotein</keyword>
<keyword evidence="8" id="KW-0636">Prenylation</keyword>
<dbReference type="NCBIfam" id="TIGR00231">
    <property type="entry name" value="small_GTP"/>
    <property type="match status" value="1"/>
</dbReference>
<evidence type="ECO:0000313" key="10">
    <source>
        <dbReference type="EnsemblMetazoa" id="CLYHEMP013128.2"/>
    </source>
</evidence>
<evidence type="ECO:0000256" key="3">
    <source>
        <dbReference type="ARBA" id="ARBA00022481"/>
    </source>
</evidence>
<dbReference type="EnsemblMetazoa" id="CLYHEMT013128.2">
    <property type="protein sequence ID" value="CLYHEMP013128.2"/>
    <property type="gene ID" value="CLYHEMG013128"/>
</dbReference>
<dbReference type="SUPFAM" id="SSF52540">
    <property type="entry name" value="P-loop containing nucleoside triphosphate hydrolases"/>
    <property type="match status" value="1"/>
</dbReference>
<dbReference type="Pfam" id="PF00071">
    <property type="entry name" value="Ras"/>
    <property type="match status" value="1"/>
</dbReference>
<reference evidence="10" key="1">
    <citation type="submission" date="2021-01" db="UniProtKB">
        <authorList>
            <consortium name="EnsemblMetazoa"/>
        </authorList>
    </citation>
    <scope>IDENTIFICATION</scope>
</reference>
<dbReference type="GO" id="GO:0003924">
    <property type="term" value="F:GTPase activity"/>
    <property type="evidence" value="ECO:0007669"/>
    <property type="project" value="InterPro"/>
</dbReference>
<dbReference type="PROSITE" id="PS51420">
    <property type="entry name" value="RHO"/>
    <property type="match status" value="1"/>
</dbReference>
<keyword evidence="5" id="KW-0342">GTP-binding</keyword>
<dbReference type="OrthoDB" id="2189254at2759"/>
<dbReference type="InterPro" id="IPR005225">
    <property type="entry name" value="Small_GTP-bd"/>
</dbReference>
<evidence type="ECO:0000256" key="1">
    <source>
        <dbReference type="ARBA" id="ARBA00004193"/>
    </source>
</evidence>
<dbReference type="GO" id="GO:0005525">
    <property type="term" value="F:GTP binding"/>
    <property type="evidence" value="ECO:0007669"/>
    <property type="project" value="UniProtKB-KW"/>
</dbReference>
<evidence type="ECO:0000313" key="11">
    <source>
        <dbReference type="Proteomes" id="UP000594262"/>
    </source>
</evidence>
<dbReference type="PRINTS" id="PR00449">
    <property type="entry name" value="RASTRNSFRMNG"/>
</dbReference>
<dbReference type="SMART" id="SM00175">
    <property type="entry name" value="RAB"/>
    <property type="match status" value="1"/>
</dbReference>
<accession>A0A7M5WU75</accession>
<organism evidence="10 11">
    <name type="scientific">Clytia hemisphaerica</name>
    <dbReference type="NCBI Taxonomy" id="252671"/>
    <lineage>
        <taxon>Eukaryota</taxon>
        <taxon>Metazoa</taxon>
        <taxon>Cnidaria</taxon>
        <taxon>Hydrozoa</taxon>
        <taxon>Hydroidolina</taxon>
        <taxon>Leptothecata</taxon>
        <taxon>Obeliida</taxon>
        <taxon>Clytiidae</taxon>
        <taxon>Clytia</taxon>
    </lineage>
</organism>
<dbReference type="InterPro" id="IPR027417">
    <property type="entry name" value="P-loop_NTPase"/>
</dbReference>
<evidence type="ECO:0000256" key="8">
    <source>
        <dbReference type="ARBA" id="ARBA00023289"/>
    </source>
</evidence>
<dbReference type="Proteomes" id="UP000594262">
    <property type="component" value="Unplaced"/>
</dbReference>
<dbReference type="PROSITE" id="PS51419">
    <property type="entry name" value="RAB"/>
    <property type="match status" value="1"/>
</dbReference>
<dbReference type="PANTHER" id="PTHR46149">
    <property type="entry name" value="MIP08469P"/>
    <property type="match status" value="1"/>
</dbReference>
<keyword evidence="3" id="KW-0488">Methylation</keyword>
<name>A0A7M5WU75_9CNID</name>
<dbReference type="RefSeq" id="XP_066913726.1">
    <property type="nucleotide sequence ID" value="XM_067057625.1"/>
</dbReference>
<dbReference type="SMART" id="SM00173">
    <property type="entry name" value="RAS"/>
    <property type="match status" value="1"/>
</dbReference>
<dbReference type="PROSITE" id="PS51421">
    <property type="entry name" value="RAS"/>
    <property type="match status" value="1"/>
</dbReference>
<keyword evidence="4" id="KW-0547">Nucleotide-binding</keyword>
<dbReference type="GeneID" id="136801005"/>
<comment type="subcellular location">
    <subcellularLocation>
        <location evidence="1">Cell membrane</location>
        <topology evidence="1">Lipid-anchor</topology>
    </subcellularLocation>
</comment>
<dbReference type="SMART" id="SM00174">
    <property type="entry name" value="RHO"/>
    <property type="match status" value="1"/>
</dbReference>
<dbReference type="InterPro" id="IPR052236">
    <property type="entry name" value="Small_GTPase_RasD"/>
</dbReference>
<dbReference type="Gene3D" id="3.40.50.300">
    <property type="entry name" value="P-loop containing nucleotide triphosphate hydrolases"/>
    <property type="match status" value="1"/>
</dbReference>
<evidence type="ECO:0000256" key="2">
    <source>
        <dbReference type="ARBA" id="ARBA00022475"/>
    </source>
</evidence>
<dbReference type="InterPro" id="IPR001806">
    <property type="entry name" value="Small_GTPase"/>
</dbReference>
<protein>
    <submittedName>
        <fullName evidence="10">Uncharacterized protein</fullName>
    </submittedName>
</protein>
<evidence type="ECO:0000256" key="4">
    <source>
        <dbReference type="ARBA" id="ARBA00022741"/>
    </source>
</evidence>
<evidence type="ECO:0000256" key="5">
    <source>
        <dbReference type="ARBA" id="ARBA00023134"/>
    </source>
</evidence>
<evidence type="ECO:0000256" key="7">
    <source>
        <dbReference type="ARBA" id="ARBA00023288"/>
    </source>
</evidence>
<proteinExistence type="inferred from homology"/>
<dbReference type="FunFam" id="3.40.50.300:FF:000475">
    <property type="entry name" value="GTP-binding protein Rhes"/>
    <property type="match status" value="1"/>
</dbReference>
<evidence type="ECO:0000256" key="9">
    <source>
        <dbReference type="ARBA" id="ARBA00038061"/>
    </source>
</evidence>
<dbReference type="AlphaFoldDB" id="A0A7M5WU75"/>
<sequence length="264" mass="30007">MKLLEAWIKKRTKHPTPIQTIKLVMFGSGGVGKTSLVHRFLFNKFDSAYTATVEDDYREVITYNKHIVDVTVLDTSGSFQFPAMRRHAIQHGHGFIIVYAVDNPNSLEEAKRLYNEVITCKNDVDCPIVLVGNKIDKSPLGNRKVSREQVNKILLNDSMNVEHIETSAKINHNVSLVFNKLIGFIDERNMANLSTSISPNKSSNLSKSTMRLNSMSKYSLNSKSTYNLQRSLSLDNHLDTVQETRKTKKKLLKKFFSSRGKTVR</sequence>
<keyword evidence="6" id="KW-0472">Membrane</keyword>
<evidence type="ECO:0000256" key="6">
    <source>
        <dbReference type="ARBA" id="ARBA00023136"/>
    </source>
</evidence>
<comment type="similarity">
    <text evidence="9">Belongs to the small GTPase superfamily. RasD family.</text>
</comment>
<keyword evidence="11" id="KW-1185">Reference proteome</keyword>
<dbReference type="SMART" id="SM00176">
    <property type="entry name" value="RAN"/>
    <property type="match status" value="1"/>
</dbReference>
<keyword evidence="2" id="KW-1003">Cell membrane</keyword>
<dbReference type="GO" id="GO:0005886">
    <property type="term" value="C:plasma membrane"/>
    <property type="evidence" value="ECO:0007669"/>
    <property type="project" value="UniProtKB-SubCell"/>
</dbReference>